<dbReference type="Pfam" id="PF03764">
    <property type="entry name" value="EFG_IV"/>
    <property type="match status" value="1"/>
</dbReference>
<keyword evidence="5 8" id="KW-0648">Protein biosynthesis</keyword>
<protein>
    <recommendedName>
        <fullName evidence="2 8">Elongation factor G</fullName>
        <shortName evidence="8">EF-G</shortName>
    </recommendedName>
</protein>
<dbReference type="PANTHER" id="PTHR43261:SF1">
    <property type="entry name" value="RIBOSOME-RELEASING FACTOR 2, MITOCHONDRIAL"/>
    <property type="match status" value="1"/>
</dbReference>
<dbReference type="GO" id="GO:0003746">
    <property type="term" value="F:translation elongation factor activity"/>
    <property type="evidence" value="ECO:0007669"/>
    <property type="project" value="UniProtKB-KW"/>
</dbReference>
<dbReference type="InterPro" id="IPR027417">
    <property type="entry name" value="P-loop_NTPase"/>
</dbReference>
<dbReference type="PROSITE" id="PS51722">
    <property type="entry name" value="G_TR_2"/>
    <property type="match status" value="1"/>
</dbReference>
<dbReference type="InterPro" id="IPR009000">
    <property type="entry name" value="Transl_B-barrel_sf"/>
</dbReference>
<evidence type="ECO:0000313" key="11">
    <source>
        <dbReference type="EMBL" id="NID05401.1"/>
    </source>
</evidence>
<dbReference type="SMART" id="SM00838">
    <property type="entry name" value="EFG_C"/>
    <property type="match status" value="1"/>
</dbReference>
<dbReference type="InterPro" id="IPR009022">
    <property type="entry name" value="EFG_III"/>
</dbReference>
<dbReference type="InterPro" id="IPR005225">
    <property type="entry name" value="Small_GTP-bd"/>
</dbReference>
<dbReference type="CDD" id="cd01434">
    <property type="entry name" value="EFG_mtEFG1_IV"/>
    <property type="match status" value="1"/>
</dbReference>
<dbReference type="InterPro" id="IPR000640">
    <property type="entry name" value="EFG_V-like"/>
</dbReference>
<feature type="domain" description="Tr-type G" evidence="10">
    <location>
        <begin position="8"/>
        <end position="290"/>
    </location>
</feature>
<dbReference type="Gene3D" id="3.40.50.300">
    <property type="entry name" value="P-loop containing nucleotide triphosphate hydrolases"/>
    <property type="match status" value="1"/>
</dbReference>
<dbReference type="InterPro" id="IPR000795">
    <property type="entry name" value="T_Tr_GTP-bd_dom"/>
</dbReference>
<dbReference type="SMART" id="SM00889">
    <property type="entry name" value="EFG_IV"/>
    <property type="match status" value="1"/>
</dbReference>
<accession>A0ABX0Q6M8</accession>
<feature type="binding site" evidence="8">
    <location>
        <begin position="17"/>
        <end position="24"/>
    </location>
    <ligand>
        <name>GTP</name>
        <dbReference type="ChEBI" id="CHEBI:37565"/>
    </ligand>
</feature>
<dbReference type="InterPro" id="IPR004540">
    <property type="entry name" value="Transl_elong_EFG/EF2"/>
</dbReference>
<dbReference type="PROSITE" id="PS00301">
    <property type="entry name" value="G_TR_1"/>
    <property type="match status" value="1"/>
</dbReference>
<dbReference type="SUPFAM" id="SSF54211">
    <property type="entry name" value="Ribosomal protein S5 domain 2-like"/>
    <property type="match status" value="1"/>
</dbReference>
<comment type="similarity">
    <text evidence="1 8">Belongs to the TRAFAC class translation factor GTPase superfamily. Classic translation factor GTPase family. EF-G/EF-2 subfamily.</text>
</comment>
<dbReference type="PRINTS" id="PR00315">
    <property type="entry name" value="ELONGATNFCT"/>
</dbReference>
<keyword evidence="6 8" id="KW-0342">GTP-binding</keyword>
<dbReference type="PANTHER" id="PTHR43261">
    <property type="entry name" value="TRANSLATION ELONGATION FACTOR G-RELATED"/>
    <property type="match status" value="1"/>
</dbReference>
<evidence type="ECO:0000313" key="12">
    <source>
        <dbReference type="Proteomes" id="UP001429601"/>
    </source>
</evidence>
<dbReference type="InterPro" id="IPR041095">
    <property type="entry name" value="EFG_II"/>
</dbReference>
<evidence type="ECO:0000256" key="1">
    <source>
        <dbReference type="ARBA" id="ARBA00005870"/>
    </source>
</evidence>
<evidence type="ECO:0000256" key="3">
    <source>
        <dbReference type="ARBA" id="ARBA00022741"/>
    </source>
</evidence>
<dbReference type="CDD" id="cd16262">
    <property type="entry name" value="EFG_III"/>
    <property type="match status" value="1"/>
</dbReference>
<feature type="binding site" evidence="8">
    <location>
        <begin position="88"/>
        <end position="92"/>
    </location>
    <ligand>
        <name>GTP</name>
        <dbReference type="ChEBI" id="CHEBI:37565"/>
    </ligand>
</feature>
<dbReference type="HAMAP" id="MF_00054_B">
    <property type="entry name" value="EF_G_EF_2_B"/>
    <property type="match status" value="1"/>
</dbReference>
<feature type="binding site" evidence="8">
    <location>
        <begin position="142"/>
        <end position="145"/>
    </location>
    <ligand>
        <name>GTP</name>
        <dbReference type="ChEBI" id="CHEBI:37565"/>
    </ligand>
</feature>
<dbReference type="Pfam" id="PF00679">
    <property type="entry name" value="EFG_C"/>
    <property type="match status" value="1"/>
</dbReference>
<dbReference type="SUPFAM" id="SSF50447">
    <property type="entry name" value="Translation proteins"/>
    <property type="match status" value="1"/>
</dbReference>
<dbReference type="EMBL" id="JAAQQR010000004">
    <property type="protein sequence ID" value="NID05401.1"/>
    <property type="molecule type" value="Genomic_DNA"/>
</dbReference>
<keyword evidence="8" id="KW-0963">Cytoplasm</keyword>
<dbReference type="Gene3D" id="2.40.30.10">
    <property type="entry name" value="Translation factors"/>
    <property type="match status" value="1"/>
</dbReference>
<keyword evidence="4 8" id="KW-0251">Elongation factor</keyword>
<dbReference type="CDD" id="cd04088">
    <property type="entry name" value="EFG_mtEFG_II"/>
    <property type="match status" value="1"/>
</dbReference>
<evidence type="ECO:0000256" key="6">
    <source>
        <dbReference type="ARBA" id="ARBA00023134"/>
    </source>
</evidence>
<keyword evidence="12" id="KW-1185">Reference proteome</keyword>
<name>A0ABX0Q6M8_9GAMM</name>
<dbReference type="InterPro" id="IPR031157">
    <property type="entry name" value="G_TR_CS"/>
</dbReference>
<reference evidence="11 12" key="1">
    <citation type="journal article" date="2011" name="Curr. Microbiol.">
        <title>Luteibacter jiangsuensis sp. nov.: a methamidophos-degrading bacterium isolated from a methamidophos-manufacturing factory.</title>
        <authorList>
            <person name="Wang L."/>
            <person name="Wang G.L."/>
            <person name="Li S.P."/>
            <person name="Jiang J.D."/>
        </authorList>
    </citation>
    <scope>NUCLEOTIDE SEQUENCE [LARGE SCALE GENOMIC DNA]</scope>
    <source>
        <strain evidence="11 12">CGMCC 1.10133</strain>
    </source>
</reference>
<comment type="caution">
    <text evidence="11">The sequence shown here is derived from an EMBL/GenBank/DDBJ whole genome shotgun (WGS) entry which is preliminary data.</text>
</comment>
<comment type="subcellular location">
    <subcellularLocation>
        <location evidence="8">Cytoplasm</location>
    </subcellularLocation>
</comment>
<evidence type="ECO:0000256" key="5">
    <source>
        <dbReference type="ARBA" id="ARBA00022917"/>
    </source>
</evidence>
<evidence type="ECO:0000256" key="7">
    <source>
        <dbReference type="ARBA" id="ARBA00024731"/>
    </source>
</evidence>
<dbReference type="Pfam" id="PF00009">
    <property type="entry name" value="GTP_EFTU"/>
    <property type="match status" value="1"/>
</dbReference>
<dbReference type="CDD" id="cd03713">
    <property type="entry name" value="EFG_mtEFG_C"/>
    <property type="match status" value="1"/>
</dbReference>
<dbReference type="NCBIfam" id="NF009381">
    <property type="entry name" value="PRK12740.1-5"/>
    <property type="match status" value="1"/>
</dbReference>
<dbReference type="NCBIfam" id="TIGR00484">
    <property type="entry name" value="EF-G"/>
    <property type="match status" value="1"/>
</dbReference>
<dbReference type="RefSeq" id="WP_167125931.1">
    <property type="nucleotide sequence ID" value="NZ_JAAQQR010000004.1"/>
</dbReference>
<dbReference type="InterPro" id="IPR004161">
    <property type="entry name" value="EFTu-like_2"/>
</dbReference>
<feature type="region of interest" description="Disordered" evidence="9">
    <location>
        <begin position="290"/>
        <end position="310"/>
    </location>
</feature>
<dbReference type="InterPro" id="IPR035647">
    <property type="entry name" value="EFG_III/V"/>
</dbReference>
<dbReference type="CDD" id="cd01886">
    <property type="entry name" value="EF-G"/>
    <property type="match status" value="1"/>
</dbReference>
<evidence type="ECO:0000256" key="4">
    <source>
        <dbReference type="ARBA" id="ARBA00022768"/>
    </source>
</evidence>
<evidence type="ECO:0000256" key="2">
    <source>
        <dbReference type="ARBA" id="ARBA00017872"/>
    </source>
</evidence>
<dbReference type="Gene3D" id="3.30.70.870">
    <property type="entry name" value="Elongation Factor G (Translational Gtpase), domain 3"/>
    <property type="match status" value="1"/>
</dbReference>
<dbReference type="Proteomes" id="UP001429601">
    <property type="component" value="Unassembled WGS sequence"/>
</dbReference>
<dbReference type="SUPFAM" id="SSF52540">
    <property type="entry name" value="P-loop containing nucleoside triphosphate hydrolases"/>
    <property type="match status" value="1"/>
</dbReference>
<dbReference type="Gene3D" id="3.30.230.10">
    <property type="match status" value="1"/>
</dbReference>
<evidence type="ECO:0000256" key="9">
    <source>
        <dbReference type="SAM" id="MobiDB-lite"/>
    </source>
</evidence>
<organism evidence="11 12">
    <name type="scientific">Luteibacter jiangsuensis</name>
    <dbReference type="NCBI Taxonomy" id="637577"/>
    <lineage>
        <taxon>Bacteria</taxon>
        <taxon>Pseudomonadati</taxon>
        <taxon>Pseudomonadota</taxon>
        <taxon>Gammaproteobacteria</taxon>
        <taxon>Lysobacterales</taxon>
        <taxon>Rhodanobacteraceae</taxon>
        <taxon>Luteibacter</taxon>
    </lineage>
</organism>
<dbReference type="Pfam" id="PF03144">
    <property type="entry name" value="GTP_EFTU_D2"/>
    <property type="match status" value="1"/>
</dbReference>
<dbReference type="NCBIfam" id="TIGR00231">
    <property type="entry name" value="small_GTP"/>
    <property type="match status" value="1"/>
</dbReference>
<gene>
    <name evidence="8 11" type="primary">fusA</name>
    <name evidence="11" type="ORF">HBF26_10910</name>
</gene>
<proteinExistence type="inferred from homology"/>
<dbReference type="InterPro" id="IPR047872">
    <property type="entry name" value="EFG_IV"/>
</dbReference>
<keyword evidence="3 8" id="KW-0547">Nucleotide-binding</keyword>
<dbReference type="InterPro" id="IPR005517">
    <property type="entry name" value="Transl_elong_EFG/EF2_IV"/>
</dbReference>
<comment type="function">
    <text evidence="7 8">Catalyzes the GTP-dependent ribosomal translocation step during translation elongation. During this step, the ribosome changes from the pre-translocational (PRE) to the post-translocational (POST) state as the newly formed A-site-bound peptidyl-tRNA and P-site-bound deacylated tRNA move to the P and E sites, respectively. Catalyzes the coordinated movement of the two tRNA molecules, the mRNA and conformational changes in the ribosome.</text>
</comment>
<dbReference type="Pfam" id="PF14492">
    <property type="entry name" value="EFG_III"/>
    <property type="match status" value="1"/>
</dbReference>
<evidence type="ECO:0000259" key="10">
    <source>
        <dbReference type="PROSITE" id="PS51722"/>
    </source>
</evidence>
<dbReference type="SUPFAM" id="SSF54980">
    <property type="entry name" value="EF-G C-terminal domain-like"/>
    <property type="match status" value="2"/>
</dbReference>
<sequence length="709" mass="78276">MARTTPIERYRNFGIMAHIDAGKTTTTERILFYTGVSHKIGEVHDGAATMDWMEQEQERGITITSAATTAFWKGMDRSLPEHRFNIIDTPGHVDFTIEVERSLRVLDGAVFVLCAVGGVQPQSETVWRQANRYKVPRLAFVNKMDRTGANFYKVVDQLKARLAANPVPMQVPIGAEDNFEGVVDLLKMKAIKWDMESQGMKFEYVDIPADLQAKAEEGRTAMIEAAAEATEEMMDKYLGGEELTEAEIIEGLRLRTLKSEIIPVYCGTAFKNKGVQAMLDAVVNLLPSPIDRPPVEGVNEDEQPDTRPAKDDAPFSALAFKIMTDPFVGALTFFRVYSGTLNAGDQVYNPVKSKKERIGRILQMHANERHELKEVRAGDIAAAVGLKDVTTGDTLCAQDHIITLERMSFPEPVISMAVEPKTKSDQEKMGIALGRLAAEDPSFRVRTDEESGQTIISGMGELHLDILVDRMKREFNVEANVGKPQVAYRETIQASDVKSDYKHAKQSGGKGQYGHVVIEMSPISDADRADEKVAAQIKDDFLFINDITGGVIPKEFIPSVEKGLRETITAGPLAGFPVVGVKVKLVFGSYHDVDSSEMAFKLAASMAFKQGFAKANPVLLEPIMKVEVVTPEDYVGDVMGDISRRRGMLTGQEETPSGKTVNAMIPLGEMFGYATSLRSQTQGRATFTMEFDHYEPAPKNIADEVMKKS</sequence>
<dbReference type="InterPro" id="IPR014721">
    <property type="entry name" value="Ribsml_uS5_D2-typ_fold_subgr"/>
</dbReference>
<dbReference type="InterPro" id="IPR020568">
    <property type="entry name" value="Ribosomal_Su5_D2-typ_SF"/>
</dbReference>
<evidence type="ECO:0000256" key="8">
    <source>
        <dbReference type="HAMAP-Rule" id="MF_00054"/>
    </source>
</evidence>
<dbReference type="Gene3D" id="3.30.70.240">
    <property type="match status" value="1"/>
</dbReference>
<dbReference type="InterPro" id="IPR035649">
    <property type="entry name" value="EFG_V"/>
</dbReference>